<comment type="caution">
    <text evidence="2">The sequence shown here is derived from an EMBL/GenBank/DDBJ whole genome shotgun (WGS) entry which is preliminary data.</text>
</comment>
<dbReference type="Proteomes" id="UP000570003">
    <property type="component" value="Unassembled WGS sequence"/>
</dbReference>
<dbReference type="RefSeq" id="WP_261949841.1">
    <property type="nucleotide sequence ID" value="NZ_JAMCDO010000001.1"/>
</dbReference>
<organism evidence="2 3">
    <name type="scientific">Streptomyces somaliensis (strain ATCC 33201 / DSM 40738 / JCM 12659 / KCTC 9044 / NCTC 11332 / NRRL B-12077 / IP 733)</name>
    <dbReference type="NCBI Taxonomy" id="1134445"/>
    <lineage>
        <taxon>Bacteria</taxon>
        <taxon>Bacillati</taxon>
        <taxon>Actinomycetota</taxon>
        <taxon>Actinomycetes</taxon>
        <taxon>Kitasatosporales</taxon>
        <taxon>Streptomycetaceae</taxon>
        <taxon>Streptomyces</taxon>
    </lineage>
</organism>
<reference evidence="2 3" key="1">
    <citation type="submission" date="2020-04" db="EMBL/GenBank/DDBJ databases">
        <title>MicrobeNet Type strains.</title>
        <authorList>
            <person name="Nicholson A.C."/>
        </authorList>
    </citation>
    <scope>NUCLEOTIDE SEQUENCE [LARGE SCALE GENOMIC DNA]</scope>
    <source>
        <strain evidence="2 3">DSM 40738</strain>
    </source>
</reference>
<proteinExistence type="predicted"/>
<evidence type="ECO:0000313" key="2">
    <source>
        <dbReference type="EMBL" id="NKY14216.1"/>
    </source>
</evidence>
<name>A0AA44DDK8_STRE0</name>
<dbReference type="EMBL" id="JAAXOU010000063">
    <property type="protein sequence ID" value="NKY14216.1"/>
    <property type="molecule type" value="Genomic_DNA"/>
</dbReference>
<protein>
    <submittedName>
        <fullName evidence="2">Uncharacterized protein</fullName>
    </submittedName>
</protein>
<dbReference type="AlphaFoldDB" id="A0AA44DDK8"/>
<gene>
    <name evidence="2" type="ORF">HGA06_08585</name>
</gene>
<keyword evidence="3" id="KW-1185">Reference proteome</keyword>
<sequence length="160" mass="16581">MLGVLGAVGALTLSGSPAVAVGEGSGDTHCVTVVDGLEPGQKTSRVMSRKCFSGPGAAERADGAVSAAAAGTELMIWSEHANYGGVYDRIYGYDGPCDAAGYAFTPSTWWQQRLSSFQVHGGCNRSYASGPRGNGSFYGQVPYVGNTLNDAVSYIKVWNG</sequence>
<accession>A0AA44DDK8</accession>
<evidence type="ECO:0000256" key="1">
    <source>
        <dbReference type="SAM" id="SignalP"/>
    </source>
</evidence>
<feature type="chain" id="PRO_5041206235" evidence="1">
    <location>
        <begin position="21"/>
        <end position="160"/>
    </location>
</feature>
<keyword evidence="1" id="KW-0732">Signal</keyword>
<evidence type="ECO:0000313" key="3">
    <source>
        <dbReference type="Proteomes" id="UP000570003"/>
    </source>
</evidence>
<feature type="signal peptide" evidence="1">
    <location>
        <begin position="1"/>
        <end position="20"/>
    </location>
</feature>